<protein>
    <recommendedName>
        <fullName evidence="7">TLC domain-containing protein</fullName>
    </recommendedName>
</protein>
<evidence type="ECO:0000313" key="8">
    <source>
        <dbReference type="EMBL" id="OQR94328.1"/>
    </source>
</evidence>
<feature type="transmembrane region" description="Helical" evidence="6">
    <location>
        <begin position="133"/>
        <end position="152"/>
    </location>
</feature>
<keyword evidence="9" id="KW-1185">Reference proteome</keyword>
<evidence type="ECO:0000313" key="9">
    <source>
        <dbReference type="Proteomes" id="UP000243579"/>
    </source>
</evidence>
<name>A0A1V9Z8J1_ACHHY</name>
<sequence length="296" mass="33634">MIQTKKFRAKALFSILVAMDEAFWLTYGVLAGCVVAFAAIFYGSYFLSDKYIATFRAFPEVERGEWCSRINSTIHSTVICTGLLYSFTQQEWDANMMPIHSLDLATGLFSFSIAYFLFDLYVVIAWKIDHWKVFVAHHIIAAIPYLLFNFYGGCTMNAYLLSLYLLVEICIPPMNLATILDLVGYKDTVAYVGLFYVAYVAWFFARVCLPLYTVYVMWVDFIPHADLTSFHVLVCTVPPIVCGHVISLFCIGCFVFMITPDVLARWRPAPLDEKKKTPLVPRDHASARNYGALEAV</sequence>
<feature type="transmembrane region" description="Helical" evidence="6">
    <location>
        <begin position="230"/>
        <end position="258"/>
    </location>
</feature>
<dbReference type="GO" id="GO:0005783">
    <property type="term" value="C:endoplasmic reticulum"/>
    <property type="evidence" value="ECO:0007669"/>
    <property type="project" value="TreeGrafter"/>
</dbReference>
<keyword evidence="3 6" id="KW-1133">Transmembrane helix</keyword>
<dbReference type="Proteomes" id="UP000243579">
    <property type="component" value="Unassembled WGS sequence"/>
</dbReference>
<evidence type="ECO:0000259" key="7">
    <source>
        <dbReference type="PROSITE" id="PS50922"/>
    </source>
</evidence>
<dbReference type="GO" id="GO:0016020">
    <property type="term" value="C:membrane"/>
    <property type="evidence" value="ECO:0007669"/>
    <property type="project" value="UniProtKB-SubCell"/>
</dbReference>
<dbReference type="InterPro" id="IPR006634">
    <property type="entry name" value="TLC-dom"/>
</dbReference>
<keyword evidence="4 5" id="KW-0472">Membrane</keyword>
<gene>
    <name evidence="8" type="ORF">ACHHYP_01445</name>
</gene>
<evidence type="ECO:0000256" key="6">
    <source>
        <dbReference type="SAM" id="Phobius"/>
    </source>
</evidence>
<accession>A0A1V9Z8J1</accession>
<dbReference type="STRING" id="1202772.A0A1V9Z8J1"/>
<feature type="transmembrane region" description="Helical" evidence="6">
    <location>
        <begin position="158"/>
        <end position="177"/>
    </location>
</feature>
<comment type="subcellular location">
    <subcellularLocation>
        <location evidence="1">Membrane</location>
        <topology evidence="1">Multi-pass membrane protein</topology>
    </subcellularLocation>
</comment>
<organism evidence="8 9">
    <name type="scientific">Achlya hypogyna</name>
    <name type="common">Oomycete</name>
    <name type="synonym">Protoachlya hypogyna</name>
    <dbReference type="NCBI Taxonomy" id="1202772"/>
    <lineage>
        <taxon>Eukaryota</taxon>
        <taxon>Sar</taxon>
        <taxon>Stramenopiles</taxon>
        <taxon>Oomycota</taxon>
        <taxon>Saprolegniomycetes</taxon>
        <taxon>Saprolegniales</taxon>
        <taxon>Achlyaceae</taxon>
        <taxon>Achlya</taxon>
    </lineage>
</organism>
<evidence type="ECO:0000256" key="3">
    <source>
        <dbReference type="ARBA" id="ARBA00022989"/>
    </source>
</evidence>
<evidence type="ECO:0000256" key="5">
    <source>
        <dbReference type="PROSITE-ProRule" id="PRU00205"/>
    </source>
</evidence>
<evidence type="ECO:0000256" key="1">
    <source>
        <dbReference type="ARBA" id="ARBA00004141"/>
    </source>
</evidence>
<dbReference type="OrthoDB" id="10266980at2759"/>
<keyword evidence="2 5" id="KW-0812">Transmembrane</keyword>
<dbReference type="AlphaFoldDB" id="A0A1V9Z8J1"/>
<dbReference type="PANTHER" id="PTHR13439:SF0">
    <property type="entry name" value="TOPOISOMERASE I DAMAGE AFFECTED PROTEIN 4"/>
    <property type="match status" value="1"/>
</dbReference>
<dbReference type="SMART" id="SM00724">
    <property type="entry name" value="TLC"/>
    <property type="match status" value="1"/>
</dbReference>
<dbReference type="PANTHER" id="PTHR13439">
    <property type="entry name" value="CT120 PROTEIN"/>
    <property type="match status" value="1"/>
</dbReference>
<feature type="transmembrane region" description="Helical" evidence="6">
    <location>
        <begin position="107"/>
        <end position="126"/>
    </location>
</feature>
<feature type="transmembrane region" description="Helical" evidence="6">
    <location>
        <begin position="189"/>
        <end position="218"/>
    </location>
</feature>
<feature type="transmembrane region" description="Helical" evidence="6">
    <location>
        <begin position="22"/>
        <end position="45"/>
    </location>
</feature>
<evidence type="ECO:0000256" key="4">
    <source>
        <dbReference type="ARBA" id="ARBA00023136"/>
    </source>
</evidence>
<evidence type="ECO:0000256" key="2">
    <source>
        <dbReference type="ARBA" id="ARBA00022692"/>
    </source>
</evidence>
<feature type="domain" description="TLC" evidence="7">
    <location>
        <begin position="61"/>
        <end position="277"/>
    </location>
</feature>
<dbReference type="PROSITE" id="PS50922">
    <property type="entry name" value="TLC"/>
    <property type="match status" value="1"/>
</dbReference>
<proteinExistence type="predicted"/>
<dbReference type="EMBL" id="JNBR01000366">
    <property type="protein sequence ID" value="OQR94328.1"/>
    <property type="molecule type" value="Genomic_DNA"/>
</dbReference>
<dbReference type="InterPro" id="IPR050846">
    <property type="entry name" value="TLCD"/>
</dbReference>
<dbReference type="GO" id="GO:0055088">
    <property type="term" value="P:lipid homeostasis"/>
    <property type="evidence" value="ECO:0007669"/>
    <property type="project" value="TreeGrafter"/>
</dbReference>
<reference evidence="8 9" key="1">
    <citation type="journal article" date="2014" name="Genome Biol. Evol.">
        <title>The secreted proteins of Achlya hypogyna and Thraustotheca clavata identify the ancestral oomycete secretome and reveal gene acquisitions by horizontal gene transfer.</title>
        <authorList>
            <person name="Misner I."/>
            <person name="Blouin N."/>
            <person name="Leonard G."/>
            <person name="Richards T.A."/>
            <person name="Lane C.E."/>
        </authorList>
    </citation>
    <scope>NUCLEOTIDE SEQUENCE [LARGE SCALE GENOMIC DNA]</scope>
    <source>
        <strain evidence="8 9">ATCC 48635</strain>
    </source>
</reference>
<dbReference type="PROSITE" id="PS51257">
    <property type="entry name" value="PROKAR_LIPOPROTEIN"/>
    <property type="match status" value="1"/>
</dbReference>
<comment type="caution">
    <text evidence="8">The sequence shown here is derived from an EMBL/GenBank/DDBJ whole genome shotgun (WGS) entry which is preliminary data.</text>
</comment>